<comment type="caution">
    <text evidence="2">The sequence shown here is derived from an EMBL/GenBank/DDBJ whole genome shotgun (WGS) entry which is preliminary data.</text>
</comment>
<accession>A0A9D4KLT5</accession>
<dbReference type="Proteomes" id="UP000828390">
    <property type="component" value="Unassembled WGS sequence"/>
</dbReference>
<sequence>MPPGKDKGIIPITPRSSDPCRGRPGGANFHIDHGQCYNSFSVLTGETTGP</sequence>
<evidence type="ECO:0000313" key="3">
    <source>
        <dbReference type="Proteomes" id="UP000828390"/>
    </source>
</evidence>
<feature type="region of interest" description="Disordered" evidence="1">
    <location>
        <begin position="1"/>
        <end position="26"/>
    </location>
</feature>
<reference evidence="2" key="1">
    <citation type="journal article" date="2019" name="bioRxiv">
        <title>The Genome of the Zebra Mussel, Dreissena polymorpha: A Resource for Invasive Species Research.</title>
        <authorList>
            <person name="McCartney M.A."/>
            <person name="Auch B."/>
            <person name="Kono T."/>
            <person name="Mallez S."/>
            <person name="Zhang Y."/>
            <person name="Obille A."/>
            <person name="Becker A."/>
            <person name="Abrahante J.E."/>
            <person name="Garbe J."/>
            <person name="Badalamenti J.P."/>
            <person name="Herman A."/>
            <person name="Mangelson H."/>
            <person name="Liachko I."/>
            <person name="Sullivan S."/>
            <person name="Sone E.D."/>
            <person name="Koren S."/>
            <person name="Silverstein K.A.T."/>
            <person name="Beckman K.B."/>
            <person name="Gohl D.M."/>
        </authorList>
    </citation>
    <scope>NUCLEOTIDE SEQUENCE</scope>
    <source>
        <strain evidence="2">Duluth1</strain>
        <tissue evidence="2">Whole animal</tissue>
    </source>
</reference>
<gene>
    <name evidence="2" type="ORF">DPMN_115350</name>
</gene>
<keyword evidence="3" id="KW-1185">Reference proteome</keyword>
<protein>
    <submittedName>
        <fullName evidence="2">Uncharacterized protein</fullName>
    </submittedName>
</protein>
<evidence type="ECO:0000256" key="1">
    <source>
        <dbReference type="SAM" id="MobiDB-lite"/>
    </source>
</evidence>
<organism evidence="2 3">
    <name type="scientific">Dreissena polymorpha</name>
    <name type="common">Zebra mussel</name>
    <name type="synonym">Mytilus polymorpha</name>
    <dbReference type="NCBI Taxonomy" id="45954"/>
    <lineage>
        <taxon>Eukaryota</taxon>
        <taxon>Metazoa</taxon>
        <taxon>Spiralia</taxon>
        <taxon>Lophotrochozoa</taxon>
        <taxon>Mollusca</taxon>
        <taxon>Bivalvia</taxon>
        <taxon>Autobranchia</taxon>
        <taxon>Heteroconchia</taxon>
        <taxon>Euheterodonta</taxon>
        <taxon>Imparidentia</taxon>
        <taxon>Neoheterodontei</taxon>
        <taxon>Myida</taxon>
        <taxon>Dreissenoidea</taxon>
        <taxon>Dreissenidae</taxon>
        <taxon>Dreissena</taxon>
    </lineage>
</organism>
<name>A0A9D4KLT5_DREPO</name>
<evidence type="ECO:0000313" key="2">
    <source>
        <dbReference type="EMBL" id="KAH3841869.1"/>
    </source>
</evidence>
<dbReference type="EMBL" id="JAIWYP010000004">
    <property type="protein sequence ID" value="KAH3841869.1"/>
    <property type="molecule type" value="Genomic_DNA"/>
</dbReference>
<proteinExistence type="predicted"/>
<reference evidence="2" key="2">
    <citation type="submission" date="2020-11" db="EMBL/GenBank/DDBJ databases">
        <authorList>
            <person name="McCartney M.A."/>
            <person name="Auch B."/>
            <person name="Kono T."/>
            <person name="Mallez S."/>
            <person name="Becker A."/>
            <person name="Gohl D.M."/>
            <person name="Silverstein K.A.T."/>
            <person name="Koren S."/>
            <person name="Bechman K.B."/>
            <person name="Herman A."/>
            <person name="Abrahante J.E."/>
            <person name="Garbe J."/>
        </authorList>
    </citation>
    <scope>NUCLEOTIDE SEQUENCE</scope>
    <source>
        <strain evidence="2">Duluth1</strain>
        <tissue evidence="2">Whole animal</tissue>
    </source>
</reference>
<dbReference type="AlphaFoldDB" id="A0A9D4KLT5"/>